<feature type="region of interest" description="Disordered" evidence="1">
    <location>
        <begin position="20"/>
        <end position="99"/>
    </location>
</feature>
<organism evidence="2 3">
    <name type="scientific">Rhynchosporium secalis</name>
    <name type="common">Barley scald fungus</name>
    <dbReference type="NCBI Taxonomy" id="38038"/>
    <lineage>
        <taxon>Eukaryota</taxon>
        <taxon>Fungi</taxon>
        <taxon>Dikarya</taxon>
        <taxon>Ascomycota</taxon>
        <taxon>Pezizomycotina</taxon>
        <taxon>Leotiomycetes</taxon>
        <taxon>Helotiales</taxon>
        <taxon>Ploettnerulaceae</taxon>
        <taxon>Rhynchosporium</taxon>
    </lineage>
</organism>
<evidence type="ECO:0000313" key="3">
    <source>
        <dbReference type="Proteomes" id="UP000177625"/>
    </source>
</evidence>
<sequence>MKEIEIKVIKAEGNTYLASLLSSKKRKRTSDNEAKDADDKEEDEDDEDKGPVPEISLKDHFKNRINTDKAEDDKDKDLEDFIVKEESGSEEDEESGSEN</sequence>
<dbReference type="AlphaFoldDB" id="A0A1E1LZI5"/>
<feature type="compositionally biased region" description="Acidic residues" evidence="1">
    <location>
        <begin position="88"/>
        <end position="99"/>
    </location>
</feature>
<proteinExistence type="predicted"/>
<protein>
    <submittedName>
        <fullName evidence="2">Uncharacterized protein</fullName>
    </submittedName>
</protein>
<dbReference type="Proteomes" id="UP000177625">
    <property type="component" value="Unassembled WGS sequence"/>
</dbReference>
<evidence type="ECO:0000313" key="2">
    <source>
        <dbReference type="EMBL" id="CZT42273.1"/>
    </source>
</evidence>
<evidence type="ECO:0000256" key="1">
    <source>
        <dbReference type="SAM" id="MobiDB-lite"/>
    </source>
</evidence>
<dbReference type="EMBL" id="FJVC01000083">
    <property type="protein sequence ID" value="CZT42273.1"/>
    <property type="molecule type" value="Genomic_DNA"/>
</dbReference>
<feature type="compositionally biased region" description="Acidic residues" evidence="1">
    <location>
        <begin position="39"/>
        <end position="48"/>
    </location>
</feature>
<feature type="compositionally biased region" description="Basic and acidic residues" evidence="1">
    <location>
        <begin position="29"/>
        <end position="38"/>
    </location>
</feature>
<reference evidence="3" key="1">
    <citation type="submission" date="2016-03" db="EMBL/GenBank/DDBJ databases">
        <authorList>
            <person name="Guldener U."/>
        </authorList>
    </citation>
    <scope>NUCLEOTIDE SEQUENCE [LARGE SCALE GENOMIC DNA]</scope>
</reference>
<feature type="compositionally biased region" description="Basic and acidic residues" evidence="1">
    <location>
        <begin position="56"/>
        <end position="87"/>
    </location>
</feature>
<gene>
    <name evidence="2" type="ORF">RSE6_02134</name>
</gene>
<accession>A0A1E1LZI5</accession>
<name>A0A1E1LZI5_RHYSE</name>
<keyword evidence="3" id="KW-1185">Reference proteome</keyword>